<evidence type="ECO:0000313" key="4">
    <source>
        <dbReference type="Proteomes" id="UP000765509"/>
    </source>
</evidence>
<evidence type="ECO:0000259" key="2">
    <source>
        <dbReference type="PROSITE" id="PS50994"/>
    </source>
</evidence>
<dbReference type="SUPFAM" id="SSF53098">
    <property type="entry name" value="Ribonuclease H-like"/>
    <property type="match status" value="1"/>
</dbReference>
<dbReference type="OrthoDB" id="4360000at2759"/>
<dbReference type="InterPro" id="IPR001584">
    <property type="entry name" value="Integrase_cat-core"/>
</dbReference>
<evidence type="ECO:0000256" key="1">
    <source>
        <dbReference type="ARBA" id="ARBA00022884"/>
    </source>
</evidence>
<dbReference type="AlphaFoldDB" id="A0A9Q3JTB1"/>
<keyword evidence="4" id="KW-1185">Reference proteome</keyword>
<dbReference type="Gene3D" id="3.30.420.10">
    <property type="entry name" value="Ribonuclease H-like superfamily/Ribonuclease H"/>
    <property type="match status" value="1"/>
</dbReference>
<reference evidence="3" key="1">
    <citation type="submission" date="2021-03" db="EMBL/GenBank/DDBJ databases">
        <title>Draft genome sequence of rust myrtle Austropuccinia psidii MF-1, a brazilian biotype.</title>
        <authorList>
            <person name="Quecine M.C."/>
            <person name="Pachon D.M.R."/>
            <person name="Bonatelli M.L."/>
            <person name="Correr F.H."/>
            <person name="Franceschini L.M."/>
            <person name="Leite T.F."/>
            <person name="Margarido G.R.A."/>
            <person name="Almeida C.A."/>
            <person name="Ferrarezi J.A."/>
            <person name="Labate C.A."/>
        </authorList>
    </citation>
    <scope>NUCLEOTIDE SEQUENCE</scope>
    <source>
        <strain evidence="3">MF-1</strain>
    </source>
</reference>
<sequence length="202" mass="23363">MATAALFEKSIISTYGVHKIIMSDRDLKFTSEFWTNLYDIDETKTSFSTAYHPQAGGLAERIIKTMEYIIRRFCAYDMEFKYQEWYTHDLVKLLPAIQLSHNTSEDSTTGKSPSLVEESRDPLLPVEHLRKQFLTFHPTAKESSDMWKRKCDTAGGCISEAKEYNKQRYDNTNKEPGFRKGEKVLVSTLNLNNLKGPKKMRD</sequence>
<dbReference type="GO" id="GO:0005634">
    <property type="term" value="C:nucleus"/>
    <property type="evidence" value="ECO:0007669"/>
    <property type="project" value="UniProtKB-ARBA"/>
</dbReference>
<keyword evidence="1" id="KW-0694">RNA-binding</keyword>
<accession>A0A9Q3JTB1</accession>
<organism evidence="3 4">
    <name type="scientific">Austropuccinia psidii MF-1</name>
    <dbReference type="NCBI Taxonomy" id="1389203"/>
    <lineage>
        <taxon>Eukaryota</taxon>
        <taxon>Fungi</taxon>
        <taxon>Dikarya</taxon>
        <taxon>Basidiomycota</taxon>
        <taxon>Pucciniomycotina</taxon>
        <taxon>Pucciniomycetes</taxon>
        <taxon>Pucciniales</taxon>
        <taxon>Sphaerophragmiaceae</taxon>
        <taxon>Austropuccinia</taxon>
    </lineage>
</organism>
<dbReference type="EMBL" id="AVOT02082115">
    <property type="protein sequence ID" value="MBW0568153.1"/>
    <property type="molecule type" value="Genomic_DNA"/>
</dbReference>
<dbReference type="PANTHER" id="PTHR37984">
    <property type="entry name" value="PROTEIN CBG26694"/>
    <property type="match status" value="1"/>
</dbReference>
<proteinExistence type="predicted"/>
<evidence type="ECO:0000313" key="3">
    <source>
        <dbReference type="EMBL" id="MBW0568153.1"/>
    </source>
</evidence>
<gene>
    <name evidence="3" type="ORF">O181_107868</name>
</gene>
<dbReference type="Proteomes" id="UP000765509">
    <property type="component" value="Unassembled WGS sequence"/>
</dbReference>
<dbReference type="PROSITE" id="PS50994">
    <property type="entry name" value="INTEGRASE"/>
    <property type="match status" value="1"/>
</dbReference>
<dbReference type="InterPro" id="IPR036397">
    <property type="entry name" value="RNaseH_sf"/>
</dbReference>
<dbReference type="PANTHER" id="PTHR37984:SF5">
    <property type="entry name" value="PROTEIN NYNRIN-LIKE"/>
    <property type="match status" value="1"/>
</dbReference>
<feature type="domain" description="Integrase catalytic" evidence="2">
    <location>
        <begin position="1"/>
        <end position="121"/>
    </location>
</feature>
<dbReference type="InterPro" id="IPR012337">
    <property type="entry name" value="RNaseH-like_sf"/>
</dbReference>
<name>A0A9Q3JTB1_9BASI</name>
<dbReference type="GO" id="GO:0003723">
    <property type="term" value="F:RNA binding"/>
    <property type="evidence" value="ECO:0007669"/>
    <property type="project" value="UniProtKB-KW"/>
</dbReference>
<dbReference type="InterPro" id="IPR050951">
    <property type="entry name" value="Retrovirus_Pol_polyprotein"/>
</dbReference>
<dbReference type="GO" id="GO:0015074">
    <property type="term" value="P:DNA integration"/>
    <property type="evidence" value="ECO:0007669"/>
    <property type="project" value="InterPro"/>
</dbReference>
<comment type="caution">
    <text evidence="3">The sequence shown here is derived from an EMBL/GenBank/DDBJ whole genome shotgun (WGS) entry which is preliminary data.</text>
</comment>
<protein>
    <recommendedName>
        <fullName evidence="2">Integrase catalytic domain-containing protein</fullName>
    </recommendedName>
</protein>